<dbReference type="InterPro" id="IPR009057">
    <property type="entry name" value="Homeodomain-like_sf"/>
</dbReference>
<protein>
    <submittedName>
        <fullName evidence="5">AraC family transcriptional regulator</fullName>
    </submittedName>
</protein>
<keyword evidence="2" id="KW-0238">DNA-binding</keyword>
<keyword evidence="6" id="KW-1185">Reference proteome</keyword>
<dbReference type="SMART" id="SM00342">
    <property type="entry name" value="HTH_ARAC"/>
    <property type="match status" value="1"/>
</dbReference>
<proteinExistence type="predicted"/>
<feature type="domain" description="HTH araC/xylS-type" evidence="4">
    <location>
        <begin position="89"/>
        <end position="187"/>
    </location>
</feature>
<keyword evidence="1" id="KW-0805">Transcription regulation</keyword>
<dbReference type="SUPFAM" id="SSF46689">
    <property type="entry name" value="Homeodomain-like"/>
    <property type="match status" value="2"/>
</dbReference>
<accession>A0ABU4PQJ6</accession>
<evidence type="ECO:0000313" key="6">
    <source>
        <dbReference type="Proteomes" id="UP001279660"/>
    </source>
</evidence>
<organism evidence="5 6">
    <name type="scientific">Sphingomonas echinoides</name>
    <dbReference type="NCBI Taxonomy" id="59803"/>
    <lineage>
        <taxon>Bacteria</taxon>
        <taxon>Pseudomonadati</taxon>
        <taxon>Pseudomonadota</taxon>
        <taxon>Alphaproteobacteria</taxon>
        <taxon>Sphingomonadales</taxon>
        <taxon>Sphingomonadaceae</taxon>
        <taxon>Sphingomonas</taxon>
    </lineage>
</organism>
<evidence type="ECO:0000256" key="1">
    <source>
        <dbReference type="ARBA" id="ARBA00023015"/>
    </source>
</evidence>
<keyword evidence="3" id="KW-0804">Transcription</keyword>
<dbReference type="EMBL" id="JAWXXV010000001">
    <property type="protein sequence ID" value="MDX5984240.1"/>
    <property type="molecule type" value="Genomic_DNA"/>
</dbReference>
<evidence type="ECO:0000259" key="4">
    <source>
        <dbReference type="PROSITE" id="PS01124"/>
    </source>
</evidence>
<dbReference type="PROSITE" id="PS01124">
    <property type="entry name" value="HTH_ARAC_FAMILY_2"/>
    <property type="match status" value="1"/>
</dbReference>
<sequence>MLLRDPRSLDPSGVCADGLWSSNPAELIDHARRMIEHDPCAARRYLDRLALVFGNGSHRPIEKLLVPALPDETNVGTMTRGGLAPWQLQRVSDYVEERLGDTIVLDGLAGVVRLSTGHFCRAFKVTVGETPHAFLIRRRIRRAQTLMLTTKDSLSHIACTCGLTDQAHLTRLFRRMVGDTPLSWRRTWSHMFERGELGSAAA</sequence>
<comment type="caution">
    <text evidence="5">The sequence shown here is derived from an EMBL/GenBank/DDBJ whole genome shotgun (WGS) entry which is preliminary data.</text>
</comment>
<name>A0ABU4PQJ6_9SPHN</name>
<evidence type="ECO:0000313" key="5">
    <source>
        <dbReference type="EMBL" id="MDX5984240.1"/>
    </source>
</evidence>
<evidence type="ECO:0000256" key="3">
    <source>
        <dbReference type="ARBA" id="ARBA00023163"/>
    </source>
</evidence>
<dbReference type="Pfam" id="PF12833">
    <property type="entry name" value="HTH_18"/>
    <property type="match status" value="1"/>
</dbReference>
<gene>
    <name evidence="5" type="ORF">SIL82_08195</name>
</gene>
<dbReference type="InterPro" id="IPR050204">
    <property type="entry name" value="AraC_XylS_family_regulators"/>
</dbReference>
<evidence type="ECO:0000256" key="2">
    <source>
        <dbReference type="ARBA" id="ARBA00023125"/>
    </source>
</evidence>
<dbReference type="Proteomes" id="UP001279660">
    <property type="component" value="Unassembled WGS sequence"/>
</dbReference>
<dbReference type="Gene3D" id="1.10.10.60">
    <property type="entry name" value="Homeodomain-like"/>
    <property type="match status" value="1"/>
</dbReference>
<reference evidence="5 6" key="1">
    <citation type="submission" date="2023-11" db="EMBL/GenBank/DDBJ databases">
        <title>MicrobeMod: A computational toolkit for identifying prokaryotic methylation and restriction-modification with nanopore sequencing.</title>
        <authorList>
            <person name="Crits-Christoph A."/>
            <person name="Kang S.C."/>
            <person name="Lee H."/>
            <person name="Ostrov N."/>
        </authorList>
    </citation>
    <scope>NUCLEOTIDE SEQUENCE [LARGE SCALE GENOMIC DNA]</scope>
    <source>
        <strain evidence="5 6">ATCC 14820</strain>
    </source>
</reference>
<dbReference type="RefSeq" id="WP_010403633.1">
    <property type="nucleotide sequence ID" value="NZ_JAWXXV010000001.1"/>
</dbReference>
<dbReference type="InterPro" id="IPR018060">
    <property type="entry name" value="HTH_AraC"/>
</dbReference>
<dbReference type="PANTHER" id="PTHR46796">
    <property type="entry name" value="HTH-TYPE TRANSCRIPTIONAL ACTIVATOR RHAS-RELATED"/>
    <property type="match status" value="1"/>
</dbReference>
<dbReference type="PANTHER" id="PTHR46796:SF14">
    <property type="entry name" value="TRANSCRIPTIONAL REGULATORY PROTEIN"/>
    <property type="match status" value="1"/>
</dbReference>